<proteinExistence type="predicted"/>
<dbReference type="AlphaFoldDB" id="A0A7X6IBD1"/>
<sequence length="96" mass="10871">MVANQGGGKKYKRLVKACKELELGDTQEQVHQVMGQPAETKIIELNGRKVKRLGYSGPALAPMLPEILINPDSHRVERIICDDEYTLIDKIQNDRR</sequence>
<dbReference type="Proteomes" id="UP000534783">
    <property type="component" value="Unassembled WGS sequence"/>
</dbReference>
<comment type="caution">
    <text evidence="1">The sequence shown here is derived from an EMBL/GenBank/DDBJ whole genome shotgun (WGS) entry which is preliminary data.</text>
</comment>
<dbReference type="EMBL" id="VTOW01000002">
    <property type="protein sequence ID" value="NKE71335.1"/>
    <property type="molecule type" value="Genomic_DNA"/>
</dbReference>
<evidence type="ECO:0000313" key="2">
    <source>
        <dbReference type="Proteomes" id="UP000534783"/>
    </source>
</evidence>
<gene>
    <name evidence="1" type="ORF">MNODULE_11355</name>
</gene>
<name>A0A7X6IBD1_9BACT</name>
<accession>A0A7X6IBD1</accession>
<protein>
    <submittedName>
        <fullName evidence="1">Uncharacterized protein</fullName>
    </submittedName>
</protein>
<evidence type="ECO:0000313" key="1">
    <source>
        <dbReference type="EMBL" id="NKE71335.1"/>
    </source>
</evidence>
<reference evidence="1 2" key="1">
    <citation type="journal article" date="2020" name="Nature">
        <title>Bacterial chemolithoautotrophy via manganese oxidation.</title>
        <authorList>
            <person name="Yu H."/>
            <person name="Leadbetter J.R."/>
        </authorList>
    </citation>
    <scope>NUCLEOTIDE SEQUENCE [LARGE SCALE GENOMIC DNA]</scope>
    <source>
        <strain evidence="1 2">Mn-1</strain>
    </source>
</reference>
<dbReference type="RefSeq" id="WP_168059876.1">
    <property type="nucleotide sequence ID" value="NZ_VTOW01000002.1"/>
</dbReference>
<keyword evidence="2" id="KW-1185">Reference proteome</keyword>
<organism evidence="1 2">
    <name type="scientific">Candidatus Manganitrophus noduliformans</name>
    <dbReference type="NCBI Taxonomy" id="2606439"/>
    <lineage>
        <taxon>Bacteria</taxon>
        <taxon>Pseudomonadati</taxon>
        <taxon>Nitrospirota</taxon>
        <taxon>Nitrospiria</taxon>
        <taxon>Candidatus Troglogloeales</taxon>
        <taxon>Candidatus Manganitrophaceae</taxon>
        <taxon>Candidatus Manganitrophus</taxon>
    </lineage>
</organism>